<evidence type="ECO:0000256" key="1">
    <source>
        <dbReference type="SAM" id="MobiDB-lite"/>
    </source>
</evidence>
<evidence type="ECO:0000313" key="3">
    <source>
        <dbReference type="EMBL" id="MCG7320713.1"/>
    </source>
</evidence>
<comment type="caution">
    <text evidence="3">The sequence shown here is derived from an EMBL/GenBank/DDBJ whole genome shotgun (WGS) entry which is preliminary data.</text>
</comment>
<feature type="region of interest" description="Disordered" evidence="1">
    <location>
        <begin position="324"/>
        <end position="359"/>
    </location>
</feature>
<keyword evidence="2" id="KW-0812">Transmembrane</keyword>
<evidence type="ECO:0000256" key="2">
    <source>
        <dbReference type="SAM" id="Phobius"/>
    </source>
</evidence>
<evidence type="ECO:0008006" key="5">
    <source>
        <dbReference type="Google" id="ProtNLM"/>
    </source>
</evidence>
<feature type="transmembrane region" description="Helical" evidence="2">
    <location>
        <begin position="44"/>
        <end position="65"/>
    </location>
</feature>
<organism evidence="3 4">
    <name type="scientific">Arsenicicoccus bolidensis</name>
    <dbReference type="NCBI Taxonomy" id="229480"/>
    <lineage>
        <taxon>Bacteria</taxon>
        <taxon>Bacillati</taxon>
        <taxon>Actinomycetota</taxon>
        <taxon>Actinomycetes</taxon>
        <taxon>Micrococcales</taxon>
        <taxon>Intrasporangiaceae</taxon>
        <taxon>Arsenicicoccus</taxon>
    </lineage>
</organism>
<sequence>MRTAATDRIRVGALTCAVILVLGVAAHAFVGWARHRGPGQPPAVNPTVVVVGLVVAALLAGWALLGRARDRVTERIRAHHPERRVVLATADLPGGVDGADGAAGSEPVGVAWDDPETAPAWQRACRSRLAPPLALAATALLLLLGTGLMTRMASAELHDRGVRTPAQVTASGWTYTGLGHSPWVRVTHVEGGRTYASVVHGVDPQVVPVGTQLTVVVDPDDPETVGAVDDPAPSAVTQWWQNLLRLALVVGLGWAGVAGARMLAWRSALRSGPWQPWRLVGDAPYGHGHAHGPGSGRGLDLGGGRGRDTVLELQDWTGEVSVVARSSGAGLPPPDDDVEVEGSDEGSDEVAVLPGPPGHPLLGRRLLVGTSAGVVEATLPRTVAEETRLRQRSSTATRNPLP</sequence>
<keyword evidence="2" id="KW-1133">Transmembrane helix</keyword>
<proteinExistence type="predicted"/>
<keyword evidence="2" id="KW-0472">Membrane</keyword>
<feature type="transmembrane region" description="Helical" evidence="2">
    <location>
        <begin position="133"/>
        <end position="153"/>
    </location>
</feature>
<keyword evidence="4" id="KW-1185">Reference proteome</keyword>
<dbReference type="EMBL" id="JAKRCV010000004">
    <property type="protein sequence ID" value="MCG7320713.1"/>
    <property type="molecule type" value="Genomic_DNA"/>
</dbReference>
<feature type="compositionally biased region" description="Acidic residues" evidence="1">
    <location>
        <begin position="334"/>
        <end position="348"/>
    </location>
</feature>
<feature type="transmembrane region" description="Helical" evidence="2">
    <location>
        <begin position="12"/>
        <end position="32"/>
    </location>
</feature>
<protein>
    <recommendedName>
        <fullName evidence="5">DUF3592 domain-containing protein</fullName>
    </recommendedName>
</protein>
<evidence type="ECO:0000313" key="4">
    <source>
        <dbReference type="Proteomes" id="UP001521931"/>
    </source>
</evidence>
<accession>A0ABS9Q0V2</accession>
<dbReference type="Proteomes" id="UP001521931">
    <property type="component" value="Unassembled WGS sequence"/>
</dbReference>
<gene>
    <name evidence="3" type="ORF">MHL29_02230</name>
</gene>
<dbReference type="RefSeq" id="WP_239261883.1">
    <property type="nucleotide sequence ID" value="NZ_DAMCVA010000198.1"/>
</dbReference>
<name>A0ABS9Q0V2_9MICO</name>
<reference evidence="3 4" key="1">
    <citation type="submission" date="2022-02" db="EMBL/GenBank/DDBJ databases">
        <title>Uncovering new skin microbiome diversity through culturing and metagenomics.</title>
        <authorList>
            <person name="Conlan S."/>
            <person name="Deming C."/>
            <person name="Nisc Comparative Sequencing Program N."/>
            <person name="Segre J.A."/>
        </authorList>
    </citation>
    <scope>NUCLEOTIDE SEQUENCE [LARGE SCALE GENOMIC DNA]</scope>
    <source>
        <strain evidence="3 4">ACRQZ</strain>
    </source>
</reference>